<dbReference type="GO" id="GO:0006355">
    <property type="term" value="P:regulation of DNA-templated transcription"/>
    <property type="evidence" value="ECO:0007669"/>
    <property type="project" value="InterPro"/>
</dbReference>
<name>A0A445CRS9_ARAHY</name>
<dbReference type="Proteomes" id="UP000289738">
    <property type="component" value="Chromosome A06"/>
</dbReference>
<dbReference type="GO" id="GO:0006260">
    <property type="term" value="P:DNA replication"/>
    <property type="evidence" value="ECO:0007669"/>
    <property type="project" value="InterPro"/>
</dbReference>
<dbReference type="InterPro" id="IPR044835">
    <property type="entry name" value="ARF_plant"/>
</dbReference>
<dbReference type="GO" id="GO:0009725">
    <property type="term" value="P:response to hormone"/>
    <property type="evidence" value="ECO:0007669"/>
    <property type="project" value="InterPro"/>
</dbReference>
<keyword evidence="2" id="KW-1185">Reference proteome</keyword>
<dbReference type="PANTHER" id="PTHR31384">
    <property type="entry name" value="AUXIN RESPONSE FACTOR 4-RELATED"/>
    <property type="match status" value="1"/>
</dbReference>
<proteinExistence type="predicted"/>
<dbReference type="STRING" id="3818.A0A445CRS9"/>
<evidence type="ECO:0000313" key="2">
    <source>
        <dbReference type="Proteomes" id="UP000289738"/>
    </source>
</evidence>
<dbReference type="EMBL" id="SDMP01000006">
    <property type="protein sequence ID" value="RYR53583.1"/>
    <property type="molecule type" value="Genomic_DNA"/>
</dbReference>
<reference evidence="1 2" key="1">
    <citation type="submission" date="2019-01" db="EMBL/GenBank/DDBJ databases">
        <title>Sequencing of cultivated peanut Arachis hypogaea provides insights into genome evolution and oil improvement.</title>
        <authorList>
            <person name="Chen X."/>
        </authorList>
    </citation>
    <scope>NUCLEOTIDE SEQUENCE [LARGE SCALE GENOMIC DNA]</scope>
    <source>
        <strain evidence="2">cv. Fuhuasheng</strain>
        <tissue evidence="1">Leaves</tissue>
    </source>
</reference>
<dbReference type="InterPro" id="IPR008921">
    <property type="entry name" value="DNA_pol3_clamp-load_cplx_C"/>
</dbReference>
<sequence length="249" mass="28081">MRERLNPKISIPSLLPFISSPPLPPSLLHQCVAGIHEIKTRKRLALVDIVRELTMFVFKIKMPPNVRVQLINGLADIEDEKQQLLLGIRLANRQPANISSSVLSSDSMHIGILAAAAHAAANNSPFTVFYNPRASPSEFVIPLAKYYKAVFLFSFSEFVRWKNSQWCNLQVDNKFNTFQNLDLIISITRFTAEGIGSVCGRLSIGTAEKIPESEIIGTTDARTHLLELFYTLYVPTLIQWQCCHLLLMW</sequence>
<organism evidence="1 2">
    <name type="scientific">Arachis hypogaea</name>
    <name type="common">Peanut</name>
    <dbReference type="NCBI Taxonomy" id="3818"/>
    <lineage>
        <taxon>Eukaryota</taxon>
        <taxon>Viridiplantae</taxon>
        <taxon>Streptophyta</taxon>
        <taxon>Embryophyta</taxon>
        <taxon>Tracheophyta</taxon>
        <taxon>Spermatophyta</taxon>
        <taxon>Magnoliopsida</taxon>
        <taxon>eudicotyledons</taxon>
        <taxon>Gunneridae</taxon>
        <taxon>Pentapetalae</taxon>
        <taxon>rosids</taxon>
        <taxon>fabids</taxon>
        <taxon>Fabales</taxon>
        <taxon>Fabaceae</taxon>
        <taxon>Papilionoideae</taxon>
        <taxon>50 kb inversion clade</taxon>
        <taxon>dalbergioids sensu lato</taxon>
        <taxon>Dalbergieae</taxon>
        <taxon>Pterocarpus clade</taxon>
        <taxon>Arachis</taxon>
    </lineage>
</organism>
<protein>
    <submittedName>
        <fullName evidence="1">Uncharacterized protein</fullName>
    </submittedName>
</protein>
<comment type="caution">
    <text evidence="1">The sequence shown here is derived from an EMBL/GenBank/DDBJ whole genome shotgun (WGS) entry which is preliminary data.</text>
</comment>
<dbReference type="SUPFAM" id="SSF48019">
    <property type="entry name" value="post-AAA+ oligomerization domain-like"/>
    <property type="match status" value="1"/>
</dbReference>
<dbReference type="Gene3D" id="1.20.272.10">
    <property type="match status" value="1"/>
</dbReference>
<accession>A0A445CRS9</accession>
<gene>
    <name evidence="1" type="ORF">Ahy_A06g028769</name>
</gene>
<evidence type="ECO:0000313" key="1">
    <source>
        <dbReference type="EMBL" id="RYR53583.1"/>
    </source>
</evidence>
<dbReference type="GO" id="GO:0003677">
    <property type="term" value="F:DNA binding"/>
    <property type="evidence" value="ECO:0007669"/>
    <property type="project" value="InterPro"/>
</dbReference>
<dbReference type="PANTHER" id="PTHR31384:SF9">
    <property type="entry name" value="AUXIN RESPONSE FACTOR 19"/>
    <property type="match status" value="1"/>
</dbReference>
<dbReference type="AlphaFoldDB" id="A0A445CRS9"/>